<feature type="domain" description="Glycosyltransferase 2-like" evidence="2">
    <location>
        <begin position="2"/>
        <end position="170"/>
    </location>
</feature>
<feature type="transmembrane region" description="Helical" evidence="1">
    <location>
        <begin position="229"/>
        <end position="258"/>
    </location>
</feature>
<keyword evidence="1" id="KW-1133">Transmembrane helix</keyword>
<evidence type="ECO:0000256" key="1">
    <source>
        <dbReference type="SAM" id="Phobius"/>
    </source>
</evidence>
<evidence type="ECO:0000313" key="4">
    <source>
        <dbReference type="Proteomes" id="UP000634004"/>
    </source>
</evidence>
<reference evidence="3" key="2">
    <citation type="submission" date="2020-09" db="EMBL/GenBank/DDBJ databases">
        <authorList>
            <person name="Sun Q."/>
            <person name="Kim S."/>
        </authorList>
    </citation>
    <scope>NUCLEOTIDE SEQUENCE</scope>
    <source>
        <strain evidence="3">KCTC 32513</strain>
    </source>
</reference>
<gene>
    <name evidence="3" type="ORF">GCM10009069_19290</name>
</gene>
<evidence type="ECO:0000313" key="3">
    <source>
        <dbReference type="EMBL" id="GHA96399.1"/>
    </source>
</evidence>
<dbReference type="Gene3D" id="3.90.550.10">
    <property type="entry name" value="Spore Coat Polysaccharide Biosynthesis Protein SpsA, Chain A"/>
    <property type="match status" value="1"/>
</dbReference>
<dbReference type="CDD" id="cd04186">
    <property type="entry name" value="GT_2_like_c"/>
    <property type="match status" value="1"/>
</dbReference>
<evidence type="ECO:0000259" key="2">
    <source>
        <dbReference type="Pfam" id="PF00535"/>
    </source>
</evidence>
<accession>A0A8J3CTC2</accession>
<dbReference type="InterPro" id="IPR001173">
    <property type="entry name" value="Glyco_trans_2-like"/>
</dbReference>
<dbReference type="PANTHER" id="PTHR43179:SF11">
    <property type="entry name" value="GLYCOSYL TRANSFERASE"/>
    <property type="match status" value="1"/>
</dbReference>
<dbReference type="InterPro" id="IPR029044">
    <property type="entry name" value="Nucleotide-diphossugar_trans"/>
</dbReference>
<keyword evidence="1" id="KW-0472">Membrane</keyword>
<dbReference type="SUPFAM" id="SSF53448">
    <property type="entry name" value="Nucleotide-diphospho-sugar transferases"/>
    <property type="match status" value="1"/>
</dbReference>
<organism evidence="3 4">
    <name type="scientific">Algimonas arctica</name>
    <dbReference type="NCBI Taxonomy" id="1479486"/>
    <lineage>
        <taxon>Bacteria</taxon>
        <taxon>Pseudomonadati</taxon>
        <taxon>Pseudomonadota</taxon>
        <taxon>Alphaproteobacteria</taxon>
        <taxon>Maricaulales</taxon>
        <taxon>Robiginitomaculaceae</taxon>
        <taxon>Algimonas</taxon>
    </lineage>
</organism>
<dbReference type="RefSeq" id="WP_267904672.1">
    <property type="nucleotide sequence ID" value="NZ_BMZH01000007.1"/>
</dbReference>
<sequence length="316" mass="34712">MIIVNYNGGDYLPRVVAALNAQTLSNFEAFIVDNGSVDGSIAALPALDERFTIIEAGKNLGFAAGNNLAAVQARADWIVALNPDAFAMPDWLAAFHRAISRNPFVTMLGSMQITADHPDTFDGTGDELSIFGVAYRASYGKPVQTYTEDFPIFGPCAAAAAYRRDDFEAVGGFDERFFCYHEDVDLALKMRRMGGRAVQVHDAVVHHVGSGITGTASDFAVYHGTRNRIWTWFASMPTGLMLVLLPLHIGANLAYLFWSALRPGRFPPTWRGIRHAIKGLPSIIQARRAYPKGSAAIWPSLVRNPLKVIQRKNRID</sequence>
<dbReference type="EMBL" id="BMZH01000007">
    <property type="protein sequence ID" value="GHA96399.1"/>
    <property type="molecule type" value="Genomic_DNA"/>
</dbReference>
<dbReference type="PANTHER" id="PTHR43179">
    <property type="entry name" value="RHAMNOSYLTRANSFERASE WBBL"/>
    <property type="match status" value="1"/>
</dbReference>
<dbReference type="Pfam" id="PF00535">
    <property type="entry name" value="Glycos_transf_2"/>
    <property type="match status" value="1"/>
</dbReference>
<keyword evidence="3" id="KW-0808">Transferase</keyword>
<dbReference type="GO" id="GO:0016740">
    <property type="term" value="F:transferase activity"/>
    <property type="evidence" value="ECO:0007669"/>
    <property type="project" value="UniProtKB-KW"/>
</dbReference>
<comment type="caution">
    <text evidence="3">The sequence shown here is derived from an EMBL/GenBank/DDBJ whole genome shotgun (WGS) entry which is preliminary data.</text>
</comment>
<keyword evidence="4" id="KW-1185">Reference proteome</keyword>
<keyword evidence="1" id="KW-0812">Transmembrane</keyword>
<name>A0A8J3CTC2_9PROT</name>
<proteinExistence type="predicted"/>
<dbReference type="Proteomes" id="UP000634004">
    <property type="component" value="Unassembled WGS sequence"/>
</dbReference>
<dbReference type="AlphaFoldDB" id="A0A8J3CTC2"/>
<reference evidence="3" key="1">
    <citation type="journal article" date="2014" name="Int. J. Syst. Evol. Microbiol.">
        <title>Complete genome sequence of Corynebacterium casei LMG S-19264T (=DSM 44701T), isolated from a smear-ripened cheese.</title>
        <authorList>
            <consortium name="US DOE Joint Genome Institute (JGI-PGF)"/>
            <person name="Walter F."/>
            <person name="Albersmeier A."/>
            <person name="Kalinowski J."/>
            <person name="Ruckert C."/>
        </authorList>
    </citation>
    <scope>NUCLEOTIDE SEQUENCE</scope>
    <source>
        <strain evidence="3">KCTC 32513</strain>
    </source>
</reference>
<protein>
    <submittedName>
        <fullName evidence="3">Glycosyl transferase</fullName>
    </submittedName>
</protein>